<keyword evidence="3" id="KW-0731">Sigma factor</keyword>
<protein>
    <recommendedName>
        <fullName evidence="9">RNA polymerase subunit sigma-70</fullName>
    </recommendedName>
</protein>
<evidence type="ECO:0000259" key="6">
    <source>
        <dbReference type="Pfam" id="PF08281"/>
    </source>
</evidence>
<comment type="caution">
    <text evidence="7">The sequence shown here is derived from an EMBL/GenBank/DDBJ whole genome shotgun (WGS) entry which is preliminary data.</text>
</comment>
<dbReference type="EMBL" id="LRPC01000001">
    <property type="protein sequence ID" value="KYG77840.1"/>
    <property type="molecule type" value="Genomic_DNA"/>
</dbReference>
<proteinExistence type="inferred from homology"/>
<accession>A0A150XGL9</accession>
<evidence type="ECO:0000313" key="7">
    <source>
        <dbReference type="EMBL" id="KYG77840.1"/>
    </source>
</evidence>
<dbReference type="PANTHER" id="PTHR43133">
    <property type="entry name" value="RNA POLYMERASE ECF-TYPE SIGMA FACTO"/>
    <property type="match status" value="1"/>
</dbReference>
<dbReference type="STRING" id="333140.AWW68_03470"/>
<dbReference type="AlphaFoldDB" id="A0A150XGL9"/>
<keyword evidence="4" id="KW-0804">Transcription</keyword>
<evidence type="ECO:0000259" key="5">
    <source>
        <dbReference type="Pfam" id="PF04542"/>
    </source>
</evidence>
<dbReference type="RefSeq" id="WP_068216614.1">
    <property type="nucleotide sequence ID" value="NZ_CP139724.1"/>
</dbReference>
<dbReference type="InterPro" id="IPR036388">
    <property type="entry name" value="WH-like_DNA-bd_sf"/>
</dbReference>
<dbReference type="Gene3D" id="1.10.10.10">
    <property type="entry name" value="Winged helix-like DNA-binding domain superfamily/Winged helix DNA-binding domain"/>
    <property type="match status" value="1"/>
</dbReference>
<dbReference type="Gene3D" id="1.10.1740.10">
    <property type="match status" value="1"/>
</dbReference>
<dbReference type="Proteomes" id="UP000075606">
    <property type="component" value="Unassembled WGS sequence"/>
</dbReference>
<dbReference type="GO" id="GO:0016987">
    <property type="term" value="F:sigma factor activity"/>
    <property type="evidence" value="ECO:0007669"/>
    <property type="project" value="UniProtKB-KW"/>
</dbReference>
<evidence type="ECO:0000256" key="3">
    <source>
        <dbReference type="ARBA" id="ARBA00023082"/>
    </source>
</evidence>
<dbReference type="GO" id="GO:0003677">
    <property type="term" value="F:DNA binding"/>
    <property type="evidence" value="ECO:0007669"/>
    <property type="project" value="InterPro"/>
</dbReference>
<reference evidence="7 8" key="1">
    <citation type="submission" date="2016-01" db="EMBL/GenBank/DDBJ databases">
        <title>Genome sequencing of Roseivirga spongicola UST030701-084.</title>
        <authorList>
            <person name="Selvaratnam C."/>
            <person name="Thevarajoo S."/>
            <person name="Goh K.M."/>
            <person name="Ee R."/>
            <person name="Chan K.-G."/>
            <person name="Chong C.S."/>
        </authorList>
    </citation>
    <scope>NUCLEOTIDE SEQUENCE [LARGE SCALE GENOMIC DNA]</scope>
    <source>
        <strain evidence="7 8">UST030701-084</strain>
    </source>
</reference>
<feature type="domain" description="RNA polymerase sigma factor 70 region 4 type 2" evidence="6">
    <location>
        <begin position="109"/>
        <end position="158"/>
    </location>
</feature>
<evidence type="ECO:0000256" key="2">
    <source>
        <dbReference type="ARBA" id="ARBA00023015"/>
    </source>
</evidence>
<dbReference type="SUPFAM" id="SSF88659">
    <property type="entry name" value="Sigma3 and sigma4 domains of RNA polymerase sigma factors"/>
    <property type="match status" value="1"/>
</dbReference>
<dbReference type="SUPFAM" id="SSF88946">
    <property type="entry name" value="Sigma2 domain of RNA polymerase sigma factors"/>
    <property type="match status" value="1"/>
</dbReference>
<name>A0A150XGL9_9BACT</name>
<dbReference type="InterPro" id="IPR014284">
    <property type="entry name" value="RNA_pol_sigma-70_dom"/>
</dbReference>
<evidence type="ECO:0000313" key="8">
    <source>
        <dbReference type="Proteomes" id="UP000075606"/>
    </source>
</evidence>
<dbReference type="PANTHER" id="PTHR43133:SF45">
    <property type="entry name" value="RNA POLYMERASE ECF-TYPE SIGMA FACTOR"/>
    <property type="match status" value="1"/>
</dbReference>
<dbReference type="InterPro" id="IPR007627">
    <property type="entry name" value="RNA_pol_sigma70_r2"/>
</dbReference>
<gene>
    <name evidence="7" type="ORF">AWW68_03470</name>
</gene>
<feature type="domain" description="RNA polymerase sigma-70 region 2" evidence="5">
    <location>
        <begin position="11"/>
        <end position="77"/>
    </location>
</feature>
<keyword evidence="8" id="KW-1185">Reference proteome</keyword>
<dbReference type="GO" id="GO:0006352">
    <property type="term" value="P:DNA-templated transcription initiation"/>
    <property type="evidence" value="ECO:0007669"/>
    <property type="project" value="InterPro"/>
</dbReference>
<evidence type="ECO:0008006" key="9">
    <source>
        <dbReference type="Google" id="ProtNLM"/>
    </source>
</evidence>
<dbReference type="NCBIfam" id="TIGR02937">
    <property type="entry name" value="sigma70-ECF"/>
    <property type="match status" value="1"/>
</dbReference>
<dbReference type="Pfam" id="PF04542">
    <property type="entry name" value="Sigma70_r2"/>
    <property type="match status" value="1"/>
</dbReference>
<sequence>MKAREEDFLELIKQHERLIYKVSFNYCRYAKDREDLVQEIIFQLWNSYPGFKPDFKVSTWMYKVALNTAVSFYRKHGKKKEQEIALDDSNIHSLQTASTDSKDEQLKILEGFIQELEPVNKALIILQLEGESIASIAQIVGLSETNVATKLSRIKKSLAQKFKSQNI</sequence>
<organism evidence="7 8">
    <name type="scientific">Roseivirga spongicola</name>
    <dbReference type="NCBI Taxonomy" id="333140"/>
    <lineage>
        <taxon>Bacteria</taxon>
        <taxon>Pseudomonadati</taxon>
        <taxon>Bacteroidota</taxon>
        <taxon>Cytophagia</taxon>
        <taxon>Cytophagales</taxon>
        <taxon>Roseivirgaceae</taxon>
        <taxon>Roseivirga</taxon>
    </lineage>
</organism>
<dbReference type="InterPro" id="IPR039425">
    <property type="entry name" value="RNA_pol_sigma-70-like"/>
</dbReference>
<dbReference type="InterPro" id="IPR013324">
    <property type="entry name" value="RNA_pol_sigma_r3/r4-like"/>
</dbReference>
<dbReference type="InterPro" id="IPR013325">
    <property type="entry name" value="RNA_pol_sigma_r2"/>
</dbReference>
<evidence type="ECO:0000256" key="1">
    <source>
        <dbReference type="ARBA" id="ARBA00010641"/>
    </source>
</evidence>
<keyword evidence="2" id="KW-0805">Transcription regulation</keyword>
<dbReference type="InterPro" id="IPR013249">
    <property type="entry name" value="RNA_pol_sigma70_r4_t2"/>
</dbReference>
<comment type="similarity">
    <text evidence="1">Belongs to the sigma-70 factor family. ECF subfamily.</text>
</comment>
<dbReference type="Pfam" id="PF08281">
    <property type="entry name" value="Sigma70_r4_2"/>
    <property type="match status" value="1"/>
</dbReference>
<evidence type="ECO:0000256" key="4">
    <source>
        <dbReference type="ARBA" id="ARBA00023163"/>
    </source>
</evidence>
<dbReference type="OrthoDB" id="9780326at2"/>